<evidence type="ECO:0000259" key="4">
    <source>
        <dbReference type="Pfam" id="PF13356"/>
    </source>
</evidence>
<dbReference type="InterPro" id="IPR011010">
    <property type="entry name" value="DNA_brk_join_enz"/>
</dbReference>
<evidence type="ECO:0000256" key="3">
    <source>
        <dbReference type="ARBA" id="ARBA00023125"/>
    </source>
</evidence>
<keyword evidence="2" id="KW-0229">DNA integration</keyword>
<dbReference type="Pfam" id="PF13356">
    <property type="entry name" value="Arm-DNA-bind_3"/>
    <property type="match status" value="1"/>
</dbReference>
<reference evidence="6 7" key="1">
    <citation type="submission" date="2023-10" db="EMBL/GenBank/DDBJ databases">
        <title>Xenorhabdus taiwanensis sp. nov., a symbiotic bacterium associated with the entomopathogenic nematode Steinernema taiwanensis.</title>
        <authorList>
            <person name="Tseng C.T."/>
            <person name="Shu H.Y."/>
            <person name="Chen M.H."/>
            <person name="Fang Y.J."/>
            <person name="Wu T.L."/>
            <person name="Lin Y.C."/>
            <person name="Huang C.J."/>
        </authorList>
    </citation>
    <scope>NUCLEOTIDE SEQUENCE [LARGE SCALE GENOMIC DNA]</scope>
    <source>
        <strain evidence="6 7">TCT-1</strain>
    </source>
</reference>
<evidence type="ECO:0000313" key="6">
    <source>
        <dbReference type="EMBL" id="BET98328.1"/>
    </source>
</evidence>
<dbReference type="Proteomes" id="UP001529514">
    <property type="component" value="Chromosome"/>
</dbReference>
<dbReference type="PANTHER" id="PTHR30629:SF9">
    <property type="entry name" value="PROTEIN INTB-RELATED"/>
    <property type="match status" value="1"/>
</dbReference>
<evidence type="ECO:0008006" key="8">
    <source>
        <dbReference type="Google" id="ProtNLM"/>
    </source>
</evidence>
<comment type="similarity">
    <text evidence="1">Belongs to the 'phage' integrase family.</text>
</comment>
<evidence type="ECO:0000256" key="1">
    <source>
        <dbReference type="ARBA" id="ARBA00008857"/>
    </source>
</evidence>
<dbReference type="InterPro" id="IPR038488">
    <property type="entry name" value="Integrase_DNA-bd_sf"/>
</dbReference>
<dbReference type="PANTHER" id="PTHR30629">
    <property type="entry name" value="PROPHAGE INTEGRASE"/>
    <property type="match status" value="1"/>
</dbReference>
<gene>
    <name evidence="6" type="ORF">TCT1_32490</name>
</gene>
<proteinExistence type="inferred from homology"/>
<evidence type="ECO:0000259" key="5">
    <source>
        <dbReference type="Pfam" id="PF22022"/>
    </source>
</evidence>
<name>A0ABM8K0J0_9GAMM</name>
<feature type="domain" description="Integrase DNA-binding" evidence="4">
    <location>
        <begin position="3"/>
        <end position="88"/>
    </location>
</feature>
<accession>A0ABM8K0J0</accession>
<dbReference type="InterPro" id="IPR010998">
    <property type="entry name" value="Integrase_recombinase_N"/>
</dbReference>
<dbReference type="Gene3D" id="1.10.150.130">
    <property type="match status" value="1"/>
</dbReference>
<dbReference type="Gene3D" id="3.30.160.390">
    <property type="entry name" value="Integrase, DNA-binding domain"/>
    <property type="match status" value="1"/>
</dbReference>
<dbReference type="InterPro" id="IPR050808">
    <property type="entry name" value="Phage_Integrase"/>
</dbReference>
<dbReference type="Pfam" id="PF22022">
    <property type="entry name" value="Phage_int_M"/>
    <property type="match status" value="1"/>
</dbReference>
<organism evidence="6 7">
    <name type="scientific">Xenorhabdus taiwanensis</name>
    <dbReference type="NCBI Taxonomy" id="3085177"/>
    <lineage>
        <taxon>Bacteria</taxon>
        <taxon>Pseudomonadati</taxon>
        <taxon>Pseudomonadota</taxon>
        <taxon>Gammaproteobacteria</taxon>
        <taxon>Enterobacterales</taxon>
        <taxon>Morganellaceae</taxon>
        <taxon>Xenorhabdus</taxon>
    </lineage>
</organism>
<keyword evidence="3" id="KW-0238">DNA-binding</keyword>
<evidence type="ECO:0000256" key="2">
    <source>
        <dbReference type="ARBA" id="ARBA00022908"/>
    </source>
</evidence>
<sequence>MKLNARQVETAKSKDKKYRLADGGGLYLEITPSGGKYWRLKYRRPRDRKEDRLAFGVWPTVTLAEARAKRDEAKKALADGVDPKDIQKGAQLEAVGAFTFEHIAREWHDKQKNWSDDHRARVLRYLELYIFPHIGKLDIRKLKTSQLLAPITAIDEAGKNDVAKRLQQRVTAIMRYDVVQ</sequence>
<evidence type="ECO:0000313" key="7">
    <source>
        <dbReference type="Proteomes" id="UP001529514"/>
    </source>
</evidence>
<keyword evidence="7" id="KW-1185">Reference proteome</keyword>
<dbReference type="SUPFAM" id="SSF56349">
    <property type="entry name" value="DNA breaking-rejoining enzymes"/>
    <property type="match status" value="1"/>
</dbReference>
<dbReference type="EMBL" id="AP028978">
    <property type="protein sequence ID" value="BET98328.1"/>
    <property type="molecule type" value="Genomic_DNA"/>
</dbReference>
<protein>
    <recommendedName>
        <fullName evidence="8">Integrase</fullName>
    </recommendedName>
</protein>
<feature type="domain" description="Phage integrase central" evidence="5">
    <location>
        <begin position="100"/>
        <end position="178"/>
    </location>
</feature>
<dbReference type="InterPro" id="IPR053876">
    <property type="entry name" value="Phage_int_M"/>
</dbReference>
<dbReference type="InterPro" id="IPR025166">
    <property type="entry name" value="Integrase_DNA_bind_dom"/>
</dbReference>